<dbReference type="GO" id="GO:0016301">
    <property type="term" value="F:kinase activity"/>
    <property type="evidence" value="ECO:0007669"/>
    <property type="project" value="InterPro"/>
</dbReference>
<dbReference type="PATRIC" id="fig|68170.10.peg.1556"/>
<dbReference type="GO" id="GO:0005524">
    <property type="term" value="F:ATP binding"/>
    <property type="evidence" value="ECO:0007669"/>
    <property type="project" value="InterPro"/>
</dbReference>
<keyword evidence="3" id="KW-1185">Reference proteome</keyword>
<dbReference type="InterPro" id="IPR013815">
    <property type="entry name" value="ATP_grasp_subdomain_1"/>
</dbReference>
<dbReference type="EMBL" id="JYJG01000433">
    <property type="protein sequence ID" value="KJK36214.1"/>
    <property type="molecule type" value="Genomic_DNA"/>
</dbReference>
<dbReference type="eggNOG" id="COG0574">
    <property type="taxonomic scope" value="Bacteria"/>
</dbReference>
<gene>
    <name evidence="2" type="ORF">UK23_42265</name>
</gene>
<dbReference type="Gene3D" id="3.30.470.20">
    <property type="entry name" value="ATP-grasp fold, B domain"/>
    <property type="match status" value="1"/>
</dbReference>
<keyword evidence="2" id="KW-0670">Pyruvate</keyword>
<reference evidence="2 3" key="1">
    <citation type="submission" date="2015-02" db="EMBL/GenBank/DDBJ databases">
        <authorList>
            <person name="Ju K.-S."/>
            <person name="Doroghazi J.R."/>
            <person name="Metcalf W."/>
        </authorList>
    </citation>
    <scope>NUCLEOTIDE SEQUENCE [LARGE SCALE GENOMIC DNA]</scope>
    <source>
        <strain evidence="2 3">NRRL B-16140</strain>
    </source>
</reference>
<dbReference type="PANTHER" id="PTHR43615:SF1">
    <property type="entry name" value="PPDK_N DOMAIN-CONTAINING PROTEIN"/>
    <property type="match status" value="1"/>
</dbReference>
<dbReference type="OrthoDB" id="1108665at2"/>
<evidence type="ECO:0000313" key="3">
    <source>
        <dbReference type="Proteomes" id="UP000033393"/>
    </source>
</evidence>
<dbReference type="PANTHER" id="PTHR43615">
    <property type="entry name" value="PHOSPHOENOLPYRUVATE SYNTHASE-RELATED"/>
    <property type="match status" value="1"/>
</dbReference>
<dbReference type="InterPro" id="IPR051549">
    <property type="entry name" value="PEP_Utilizing_Enz"/>
</dbReference>
<dbReference type="SUPFAM" id="SSF56059">
    <property type="entry name" value="Glutathione synthetase ATP-binding domain-like"/>
    <property type="match status" value="1"/>
</dbReference>
<dbReference type="Gene3D" id="3.30.1490.20">
    <property type="entry name" value="ATP-grasp fold, A domain"/>
    <property type="match status" value="1"/>
</dbReference>
<protein>
    <submittedName>
        <fullName evidence="2">Phosphoenolpyruvate synthase</fullName>
    </submittedName>
</protein>
<dbReference type="AlphaFoldDB" id="A0A0F0GHM1"/>
<dbReference type="Pfam" id="PF01326">
    <property type="entry name" value="PPDK_N"/>
    <property type="match status" value="1"/>
</dbReference>
<comment type="caution">
    <text evidence="2">The sequence shown here is derived from an EMBL/GenBank/DDBJ whole genome shotgun (WGS) entry which is preliminary data.</text>
</comment>
<organism evidence="2 3">
    <name type="scientific">Lentzea aerocolonigenes</name>
    <name type="common">Lechevalieria aerocolonigenes</name>
    <name type="synonym">Saccharothrix aerocolonigenes</name>
    <dbReference type="NCBI Taxonomy" id="68170"/>
    <lineage>
        <taxon>Bacteria</taxon>
        <taxon>Bacillati</taxon>
        <taxon>Actinomycetota</taxon>
        <taxon>Actinomycetes</taxon>
        <taxon>Pseudonocardiales</taxon>
        <taxon>Pseudonocardiaceae</taxon>
        <taxon>Lentzea</taxon>
    </lineage>
</organism>
<dbReference type="Proteomes" id="UP000033393">
    <property type="component" value="Unassembled WGS sequence"/>
</dbReference>
<evidence type="ECO:0000259" key="1">
    <source>
        <dbReference type="Pfam" id="PF01326"/>
    </source>
</evidence>
<feature type="domain" description="Pyruvate phosphate dikinase AMP/ATP-binding" evidence="1">
    <location>
        <begin position="373"/>
        <end position="572"/>
    </location>
</feature>
<name>A0A0F0GHM1_LENAE</name>
<sequence>MFRRVQEPALVGERLTLSAFTQLSGTLSGYRFVKLVVDRETGLIHFMDSRENLFHVRYIAAHILHMPPDELERRLDEINFEVYHRVDRRFCLGILALHDHRFFSLETVEADTMTAEMLQYFYDEVHANVDQSVPILLKPANHLQESHVANIPKDVLPRILSHELFSTNSFVPLNPGTAEGRLRVFRTEQEYEENQLAWHDIIVMAKVPDDIPRLTGVVNAEHTTPLSHTNVLASGWGIPNAIQLQALDTLAHLDGRWVRYTVDPGATGIGVEPIERPDTREPSWLATRVTMDEPDLDDDKIANLQDLRWRDSTRYGTKAANLGELNEVARNGSTRWLGFYRIPRPPRENLLPYLEQLLGTPDLDRGARNLFRDHIRIPRGIALPFSLHQRFLEASPRLQQAIGKLKLALELDAPQTDAQCVELQHLIRTAKFPDALLTEIDDAIIKHLSGVSTFVVRSSSNAEDLAGFSAAGIYESVTHVSDARGILGSVKKVWASLVNDRSTRLREQAGISLDDAYMGVIIQEQVPSDRGGVMVTTNPLNRNDFRNVYINVASKVTDVVDGEAQPSQYLFNTVEGGGRTVALGESDVDEATKQQLQRLATAGRLLQSHFSPDYTFGQPVDIEWAADSHHVHLLQLRPYA</sequence>
<dbReference type="InterPro" id="IPR002192">
    <property type="entry name" value="PPDK_AMP/ATP-bd"/>
</dbReference>
<proteinExistence type="predicted"/>
<accession>A0A0F0GHM1</accession>
<evidence type="ECO:0000313" key="2">
    <source>
        <dbReference type="EMBL" id="KJK36214.1"/>
    </source>
</evidence>